<protein>
    <submittedName>
        <fullName evidence="1">Uncharacterized protein</fullName>
    </submittedName>
</protein>
<dbReference type="EMBL" id="JAAPAO010001252">
    <property type="protein sequence ID" value="KAF4650462.1"/>
    <property type="molecule type" value="Genomic_DNA"/>
</dbReference>
<name>A0A7J6KU85_PERCH</name>
<dbReference type="Proteomes" id="UP000591131">
    <property type="component" value="Unassembled WGS sequence"/>
</dbReference>
<sequence>MLYRLQEIDTGTELKFKECFFNLKQYHASDMVNVESSTSKSTASKDDMTLDLKDVKDMNTVLLASTTLSLRRVHFDGSTEILTDHLDSLYMCDIDAHYEAPLRMTRSIKNFIINFIIDDVSANDEGPHKGWYKPVMSDLRTSVEGNGHVHPQAIVDKGKFTS</sequence>
<keyword evidence="2" id="KW-1185">Reference proteome</keyword>
<feature type="non-terminal residue" evidence="1">
    <location>
        <position position="162"/>
    </location>
</feature>
<dbReference type="AlphaFoldDB" id="A0A7J6KU85"/>
<reference evidence="1 2" key="1">
    <citation type="submission" date="2020-04" db="EMBL/GenBank/DDBJ databases">
        <title>Perkinsus chesapeaki whole genome sequence.</title>
        <authorList>
            <person name="Bogema D.R."/>
        </authorList>
    </citation>
    <scope>NUCLEOTIDE SEQUENCE [LARGE SCALE GENOMIC DNA]</scope>
    <source>
        <strain evidence="1">ATCC PRA-425</strain>
    </source>
</reference>
<proteinExistence type="predicted"/>
<organism evidence="1 2">
    <name type="scientific">Perkinsus chesapeaki</name>
    <name type="common">Clam parasite</name>
    <name type="synonym">Perkinsus andrewsi</name>
    <dbReference type="NCBI Taxonomy" id="330153"/>
    <lineage>
        <taxon>Eukaryota</taxon>
        <taxon>Sar</taxon>
        <taxon>Alveolata</taxon>
        <taxon>Perkinsozoa</taxon>
        <taxon>Perkinsea</taxon>
        <taxon>Perkinsida</taxon>
        <taxon>Perkinsidae</taxon>
        <taxon>Perkinsus</taxon>
    </lineage>
</organism>
<comment type="caution">
    <text evidence="1">The sequence shown here is derived from an EMBL/GenBank/DDBJ whole genome shotgun (WGS) entry which is preliminary data.</text>
</comment>
<evidence type="ECO:0000313" key="1">
    <source>
        <dbReference type="EMBL" id="KAF4650462.1"/>
    </source>
</evidence>
<accession>A0A7J6KU85</accession>
<gene>
    <name evidence="1" type="ORF">FOL47_001136</name>
</gene>
<evidence type="ECO:0000313" key="2">
    <source>
        <dbReference type="Proteomes" id="UP000591131"/>
    </source>
</evidence>